<evidence type="ECO:0000256" key="8">
    <source>
        <dbReference type="ARBA" id="ARBA00023133"/>
    </source>
</evidence>
<feature type="transmembrane region" description="Helical" evidence="13">
    <location>
        <begin position="205"/>
        <end position="226"/>
    </location>
</feature>
<keyword evidence="2" id="KW-1003">Cell membrane</keyword>
<dbReference type="STRING" id="595434.RISK_001349"/>
<feature type="transmembrane region" description="Helical" evidence="13">
    <location>
        <begin position="133"/>
        <end position="156"/>
    </location>
</feature>
<evidence type="ECO:0000313" key="14">
    <source>
        <dbReference type="EMBL" id="KLU06594.1"/>
    </source>
</evidence>
<sequence>MNQAADTQNASESGPESEMERPADANTSDSPKEDGSQSVPQWPHRLTRVMVCLTWPLIWVGGLVTTYDAGMSVPDWPGTYGYNLLLYPISTWLLGPFDLFIEHGHRLLAALVGFIAIGLVISSFLAEKRRWAIGLSVLVLAAVIGQGVLGGLRVTLSARTLAMIHGCVGPAFFVLCVIAACVTGRNWLAASVRKSAEGTSPQTPTAFWPIALLVLAYMQLVLGAMMRHALPGFSPVGFAHIVKTHITIAFVLWLMTALAYWRMRRCGDLTLSRPAGALICFVAVQIGLGVATWIVNYGYPQMLAPLSASGSYLLHSKNVLDAWIVTGHVATGSLILAVSSLLLVRLYRRRRVLSFSVSS</sequence>
<accession>A0A0J1EM15</accession>
<evidence type="ECO:0000256" key="5">
    <source>
        <dbReference type="ARBA" id="ARBA00022989"/>
    </source>
</evidence>
<keyword evidence="10" id="KW-1015">Disulfide bond</keyword>
<feature type="transmembrane region" description="Helical" evidence="13">
    <location>
        <begin position="46"/>
        <end position="67"/>
    </location>
</feature>
<feature type="transmembrane region" description="Helical" evidence="13">
    <location>
        <begin position="162"/>
        <end position="184"/>
    </location>
</feature>
<keyword evidence="7" id="KW-0408">Iron</keyword>
<evidence type="ECO:0000256" key="10">
    <source>
        <dbReference type="ARBA" id="ARBA00023157"/>
    </source>
</evidence>
<dbReference type="AlphaFoldDB" id="A0A0J1EM15"/>
<comment type="pathway">
    <text evidence="11">Porphyrin-containing compound metabolism.</text>
</comment>
<comment type="caution">
    <text evidence="14">The sequence shown here is derived from an EMBL/GenBank/DDBJ whole genome shotgun (WGS) entry which is preliminary data.</text>
</comment>
<keyword evidence="5 13" id="KW-1133">Transmembrane helix</keyword>
<gene>
    <name evidence="14" type="ORF">RISK_001349</name>
</gene>
<protein>
    <submittedName>
        <fullName evidence="14">Heme A synthase, cytochrome oxidase biogenesis protein Cox15-CtaA</fullName>
    </submittedName>
</protein>
<dbReference type="InterPro" id="IPR050450">
    <property type="entry name" value="COX15/CtaA_HemeA_synthase"/>
</dbReference>
<dbReference type="EMBL" id="LECT01000014">
    <property type="protein sequence ID" value="KLU06594.1"/>
    <property type="molecule type" value="Genomic_DNA"/>
</dbReference>
<organism evidence="14 15">
    <name type="scientific">Rhodopirellula islandica</name>
    <dbReference type="NCBI Taxonomy" id="595434"/>
    <lineage>
        <taxon>Bacteria</taxon>
        <taxon>Pseudomonadati</taxon>
        <taxon>Planctomycetota</taxon>
        <taxon>Planctomycetia</taxon>
        <taxon>Pirellulales</taxon>
        <taxon>Pirellulaceae</taxon>
        <taxon>Rhodopirellula</taxon>
    </lineage>
</organism>
<keyword evidence="4" id="KW-0479">Metal-binding</keyword>
<dbReference type="GO" id="GO:0046872">
    <property type="term" value="F:metal ion binding"/>
    <property type="evidence" value="ECO:0007669"/>
    <property type="project" value="UniProtKB-KW"/>
</dbReference>
<evidence type="ECO:0000256" key="7">
    <source>
        <dbReference type="ARBA" id="ARBA00023004"/>
    </source>
</evidence>
<feature type="transmembrane region" description="Helical" evidence="13">
    <location>
        <begin position="107"/>
        <end position="126"/>
    </location>
</feature>
<feature type="transmembrane region" description="Helical" evidence="13">
    <location>
        <begin position="322"/>
        <end position="344"/>
    </location>
</feature>
<dbReference type="PANTHER" id="PTHR35457:SF1">
    <property type="entry name" value="HEME A SYNTHASE"/>
    <property type="match status" value="1"/>
</dbReference>
<keyword evidence="15" id="KW-1185">Reference proteome</keyword>
<evidence type="ECO:0000256" key="6">
    <source>
        <dbReference type="ARBA" id="ARBA00023002"/>
    </source>
</evidence>
<evidence type="ECO:0000256" key="4">
    <source>
        <dbReference type="ARBA" id="ARBA00022723"/>
    </source>
</evidence>
<evidence type="ECO:0000256" key="13">
    <source>
        <dbReference type="SAM" id="Phobius"/>
    </source>
</evidence>
<evidence type="ECO:0000256" key="1">
    <source>
        <dbReference type="ARBA" id="ARBA00004141"/>
    </source>
</evidence>
<dbReference type="OrthoDB" id="128939at2"/>
<evidence type="ECO:0000256" key="3">
    <source>
        <dbReference type="ARBA" id="ARBA00022692"/>
    </source>
</evidence>
<evidence type="ECO:0000256" key="11">
    <source>
        <dbReference type="ARBA" id="ARBA00023444"/>
    </source>
</evidence>
<keyword evidence="6" id="KW-0560">Oxidoreductase</keyword>
<evidence type="ECO:0000313" key="15">
    <source>
        <dbReference type="Proteomes" id="UP000036367"/>
    </source>
</evidence>
<reference evidence="14" key="1">
    <citation type="submission" date="2015-05" db="EMBL/GenBank/DDBJ databases">
        <title>Permanent draft genome of Rhodopirellula islandicus K833.</title>
        <authorList>
            <person name="Kizina J."/>
            <person name="Richter M."/>
            <person name="Glockner F.O."/>
            <person name="Harder J."/>
        </authorList>
    </citation>
    <scope>NUCLEOTIDE SEQUENCE [LARGE SCALE GENOMIC DNA]</scope>
    <source>
        <strain evidence="14">K833</strain>
    </source>
</reference>
<evidence type="ECO:0000256" key="12">
    <source>
        <dbReference type="SAM" id="MobiDB-lite"/>
    </source>
</evidence>
<dbReference type="GO" id="GO:0006784">
    <property type="term" value="P:heme A biosynthetic process"/>
    <property type="evidence" value="ECO:0007669"/>
    <property type="project" value="InterPro"/>
</dbReference>
<evidence type="ECO:0000256" key="9">
    <source>
        <dbReference type="ARBA" id="ARBA00023136"/>
    </source>
</evidence>
<feature type="compositionally biased region" description="Polar residues" evidence="12">
    <location>
        <begin position="1"/>
        <end position="14"/>
    </location>
</feature>
<comment type="subcellular location">
    <subcellularLocation>
        <location evidence="1">Membrane</location>
        <topology evidence="1">Multi-pass membrane protein</topology>
    </subcellularLocation>
</comment>
<dbReference type="InterPro" id="IPR003780">
    <property type="entry name" value="COX15/CtaA_fam"/>
</dbReference>
<feature type="transmembrane region" description="Helical" evidence="13">
    <location>
        <begin position="246"/>
        <end position="263"/>
    </location>
</feature>
<dbReference type="GO" id="GO:0016020">
    <property type="term" value="C:membrane"/>
    <property type="evidence" value="ECO:0007669"/>
    <property type="project" value="UniProtKB-SubCell"/>
</dbReference>
<evidence type="ECO:0000256" key="2">
    <source>
        <dbReference type="ARBA" id="ARBA00022475"/>
    </source>
</evidence>
<keyword evidence="3 13" id="KW-0812">Transmembrane</keyword>
<keyword evidence="8" id="KW-0350">Heme biosynthesis</keyword>
<dbReference type="PATRIC" id="fig|595434.4.peg.1295"/>
<dbReference type="PANTHER" id="PTHR35457">
    <property type="entry name" value="HEME A SYNTHASE"/>
    <property type="match status" value="1"/>
</dbReference>
<proteinExistence type="predicted"/>
<dbReference type="Pfam" id="PF02628">
    <property type="entry name" value="COX15-CtaA"/>
    <property type="match status" value="1"/>
</dbReference>
<dbReference type="GO" id="GO:0016491">
    <property type="term" value="F:oxidoreductase activity"/>
    <property type="evidence" value="ECO:0007669"/>
    <property type="project" value="UniProtKB-KW"/>
</dbReference>
<name>A0A0J1EM15_RHOIS</name>
<feature type="transmembrane region" description="Helical" evidence="13">
    <location>
        <begin position="275"/>
        <end position="295"/>
    </location>
</feature>
<feature type="region of interest" description="Disordered" evidence="12">
    <location>
        <begin position="1"/>
        <end position="40"/>
    </location>
</feature>
<dbReference type="Proteomes" id="UP000036367">
    <property type="component" value="Unassembled WGS sequence"/>
</dbReference>
<keyword evidence="9 13" id="KW-0472">Membrane</keyword>